<protein>
    <submittedName>
        <fullName evidence="2">Uncharacterized protein</fullName>
    </submittedName>
</protein>
<dbReference type="RefSeq" id="WP_157590878.1">
    <property type="nucleotide sequence ID" value="NZ_WPIN01000030.1"/>
</dbReference>
<dbReference type="EMBL" id="WPIN01000030">
    <property type="protein sequence ID" value="MVM36080.1"/>
    <property type="molecule type" value="Genomic_DNA"/>
</dbReference>
<accession>A0A7K1SQQ7</accession>
<organism evidence="2 3">
    <name type="scientific">Spirosoma arboris</name>
    <dbReference type="NCBI Taxonomy" id="2682092"/>
    <lineage>
        <taxon>Bacteria</taxon>
        <taxon>Pseudomonadati</taxon>
        <taxon>Bacteroidota</taxon>
        <taxon>Cytophagia</taxon>
        <taxon>Cytophagales</taxon>
        <taxon>Cytophagaceae</taxon>
        <taxon>Spirosoma</taxon>
    </lineage>
</organism>
<evidence type="ECO:0000313" key="3">
    <source>
        <dbReference type="Proteomes" id="UP000436006"/>
    </source>
</evidence>
<dbReference type="AlphaFoldDB" id="A0A7K1SQQ7"/>
<proteinExistence type="predicted"/>
<keyword evidence="3" id="KW-1185">Reference proteome</keyword>
<reference evidence="2 3" key="1">
    <citation type="submission" date="2019-12" db="EMBL/GenBank/DDBJ databases">
        <title>Spirosoma sp. HMF4905 genome sequencing and assembly.</title>
        <authorList>
            <person name="Kang H."/>
            <person name="Cha I."/>
            <person name="Kim H."/>
            <person name="Joh K."/>
        </authorList>
    </citation>
    <scope>NUCLEOTIDE SEQUENCE [LARGE SCALE GENOMIC DNA]</scope>
    <source>
        <strain evidence="2 3">HMF4905</strain>
    </source>
</reference>
<dbReference type="Proteomes" id="UP000436006">
    <property type="component" value="Unassembled WGS sequence"/>
</dbReference>
<comment type="caution">
    <text evidence="2">The sequence shown here is derived from an EMBL/GenBank/DDBJ whole genome shotgun (WGS) entry which is preliminary data.</text>
</comment>
<name>A0A7K1SQQ7_9BACT</name>
<feature type="compositionally biased region" description="Basic and acidic residues" evidence="1">
    <location>
        <begin position="36"/>
        <end position="46"/>
    </location>
</feature>
<evidence type="ECO:0000313" key="2">
    <source>
        <dbReference type="EMBL" id="MVM36080.1"/>
    </source>
</evidence>
<gene>
    <name evidence="2" type="ORF">GO755_39065</name>
</gene>
<feature type="region of interest" description="Disordered" evidence="1">
    <location>
        <begin position="34"/>
        <end position="58"/>
    </location>
</feature>
<sequence length="58" mass="6648">MEDPKENTIWFAKDTVPFEYKGTHAEICSEYLTVPDDPKDYEDKPSDSPSSVPLWALN</sequence>
<evidence type="ECO:0000256" key="1">
    <source>
        <dbReference type="SAM" id="MobiDB-lite"/>
    </source>
</evidence>